<protein>
    <submittedName>
        <fullName evidence="7">Thiol peroxidase</fullName>
        <ecNumber evidence="7">1.11.1.-</ecNumber>
    </submittedName>
</protein>
<sequence>MKTMKGNPITVSGTVLKVGDQALDFTVTGNDLKDVKLSDFKKPYVLLNVVPSLDTSVCDIQTRKINESLAGFEQVDVLTISNDLPFAQKRWCGAAGLSITTLSDYKNLDFAKKYGVLIEEMRLLARSVFVLDKDRKVIYVEYLDEMSKHPDYYKLLDFMNSL</sequence>
<evidence type="ECO:0000259" key="6">
    <source>
        <dbReference type="PROSITE" id="PS51352"/>
    </source>
</evidence>
<dbReference type="AlphaFoldDB" id="A0A449BJN7"/>
<evidence type="ECO:0000313" key="8">
    <source>
        <dbReference type="Proteomes" id="UP000290909"/>
    </source>
</evidence>
<organism evidence="7 8">
    <name type="scientific">Acholeplasma hippikon</name>
    <dbReference type="NCBI Taxonomy" id="264636"/>
    <lineage>
        <taxon>Bacteria</taxon>
        <taxon>Bacillati</taxon>
        <taxon>Mycoplasmatota</taxon>
        <taxon>Mollicutes</taxon>
        <taxon>Acholeplasmatales</taxon>
        <taxon>Acholeplasmataceae</taxon>
        <taxon>Acholeplasma</taxon>
    </lineage>
</organism>
<reference evidence="7 8" key="1">
    <citation type="submission" date="2019-01" db="EMBL/GenBank/DDBJ databases">
        <authorList>
            <consortium name="Pathogen Informatics"/>
        </authorList>
    </citation>
    <scope>NUCLEOTIDE SEQUENCE [LARGE SCALE GENOMIC DNA]</scope>
    <source>
        <strain evidence="7 8">NCTC10172</strain>
    </source>
</reference>
<dbReference type="Pfam" id="PF08534">
    <property type="entry name" value="Redoxin"/>
    <property type="match status" value="1"/>
</dbReference>
<dbReference type="GO" id="GO:0008379">
    <property type="term" value="F:thioredoxin peroxidase activity"/>
    <property type="evidence" value="ECO:0007669"/>
    <property type="project" value="InterPro"/>
</dbReference>
<dbReference type="SUPFAM" id="SSF52833">
    <property type="entry name" value="Thioredoxin-like"/>
    <property type="match status" value="1"/>
</dbReference>
<dbReference type="PANTHER" id="PTHR43110:SF1">
    <property type="entry name" value="THIOL PEROXIDASE"/>
    <property type="match status" value="1"/>
</dbReference>
<keyword evidence="8" id="KW-1185">Reference proteome</keyword>
<dbReference type="PROSITE" id="PS51352">
    <property type="entry name" value="THIOREDOXIN_2"/>
    <property type="match status" value="1"/>
</dbReference>
<keyword evidence="3 7" id="KW-0560">Oxidoreductase</keyword>
<evidence type="ECO:0000256" key="2">
    <source>
        <dbReference type="ARBA" id="ARBA00022862"/>
    </source>
</evidence>
<accession>A0A449BJN7</accession>
<evidence type="ECO:0000256" key="1">
    <source>
        <dbReference type="ARBA" id="ARBA00022559"/>
    </source>
</evidence>
<dbReference type="InterPro" id="IPR050455">
    <property type="entry name" value="Tpx_Peroxidase_subfamily"/>
</dbReference>
<dbReference type="EC" id="1.11.1.-" evidence="7"/>
<dbReference type="PROSITE" id="PS01265">
    <property type="entry name" value="TPX"/>
    <property type="match status" value="1"/>
</dbReference>
<dbReference type="Proteomes" id="UP000290909">
    <property type="component" value="Chromosome"/>
</dbReference>
<evidence type="ECO:0000256" key="5">
    <source>
        <dbReference type="ARBA" id="ARBA00023284"/>
    </source>
</evidence>
<dbReference type="Gene3D" id="3.40.30.10">
    <property type="entry name" value="Glutaredoxin"/>
    <property type="match status" value="1"/>
</dbReference>
<feature type="domain" description="Thioredoxin" evidence="6">
    <location>
        <begin position="16"/>
        <end position="162"/>
    </location>
</feature>
<dbReference type="PANTHER" id="PTHR43110">
    <property type="entry name" value="THIOL PEROXIDASE"/>
    <property type="match status" value="1"/>
</dbReference>
<dbReference type="EMBL" id="LR215050">
    <property type="protein sequence ID" value="VEU82648.1"/>
    <property type="molecule type" value="Genomic_DNA"/>
</dbReference>
<dbReference type="RefSeq" id="WP_035369183.1">
    <property type="nucleotide sequence ID" value="NZ_LR215050.1"/>
</dbReference>
<evidence type="ECO:0000256" key="3">
    <source>
        <dbReference type="ARBA" id="ARBA00023002"/>
    </source>
</evidence>
<dbReference type="KEGG" id="ahk:NCTC10172_00668"/>
<keyword evidence="1 7" id="KW-0575">Peroxidase</keyword>
<name>A0A449BJN7_9MOLU</name>
<dbReference type="STRING" id="1408416.GCA_000702765_00818"/>
<dbReference type="InterPro" id="IPR018219">
    <property type="entry name" value="Tpx_CS"/>
</dbReference>
<dbReference type="InterPro" id="IPR013740">
    <property type="entry name" value="Redoxin"/>
</dbReference>
<dbReference type="InterPro" id="IPR036249">
    <property type="entry name" value="Thioredoxin-like_sf"/>
</dbReference>
<dbReference type="InterPro" id="IPR002065">
    <property type="entry name" value="TPX"/>
</dbReference>
<dbReference type="CDD" id="cd03014">
    <property type="entry name" value="PRX_Atyp2cys"/>
    <property type="match status" value="1"/>
</dbReference>
<keyword evidence="5" id="KW-0676">Redox-active center</keyword>
<dbReference type="InterPro" id="IPR013766">
    <property type="entry name" value="Thioredoxin_domain"/>
</dbReference>
<keyword evidence="4" id="KW-1015">Disulfide bond</keyword>
<proteinExistence type="predicted"/>
<evidence type="ECO:0000313" key="7">
    <source>
        <dbReference type="EMBL" id="VEU82648.1"/>
    </source>
</evidence>
<gene>
    <name evidence="7" type="primary">tpx</name>
    <name evidence="7" type="ORF">NCTC10172_00668</name>
</gene>
<dbReference type="NCBIfam" id="NF001808">
    <property type="entry name" value="PRK00522.1"/>
    <property type="match status" value="1"/>
</dbReference>
<keyword evidence="2" id="KW-0049">Antioxidant</keyword>
<evidence type="ECO:0000256" key="4">
    <source>
        <dbReference type="ARBA" id="ARBA00023157"/>
    </source>
</evidence>